<dbReference type="GO" id="GO:0005793">
    <property type="term" value="C:endoplasmic reticulum-Golgi intermediate compartment"/>
    <property type="evidence" value="ECO:0007669"/>
    <property type="project" value="TreeGrafter"/>
</dbReference>
<accession>A0A2P2I138</accession>
<proteinExistence type="evidence at transcript level"/>
<evidence type="ECO:0000259" key="2">
    <source>
        <dbReference type="PROSITE" id="PS51352"/>
    </source>
</evidence>
<name>A0A2P2I138_9CRUS</name>
<dbReference type="InterPro" id="IPR036249">
    <property type="entry name" value="Thioredoxin-like_sf"/>
</dbReference>
<dbReference type="Gene3D" id="3.40.30.10">
    <property type="entry name" value="Glutaredoxin"/>
    <property type="match status" value="3"/>
</dbReference>
<reference evidence="3" key="1">
    <citation type="journal article" date="2018" name="Biosci. Biotechnol. Biochem.">
        <title>Polysaccharide hydrolase of the hadal zone amphipods Hirondellea gigas.</title>
        <authorList>
            <person name="Kobayashi H."/>
            <person name="Nagahama T."/>
            <person name="Arai W."/>
            <person name="Sasagawa Y."/>
            <person name="Umeda M."/>
            <person name="Hayashi T."/>
            <person name="Nikaido I."/>
            <person name="Watanabe H."/>
            <person name="Oguri K."/>
            <person name="Kitazato H."/>
            <person name="Fujioka K."/>
            <person name="Kido Y."/>
            <person name="Takami H."/>
        </authorList>
    </citation>
    <scope>NUCLEOTIDE SEQUENCE</scope>
    <source>
        <tissue evidence="3">Whole body</tissue>
    </source>
</reference>
<dbReference type="EMBL" id="IACF01001932">
    <property type="protein sequence ID" value="LAB67606.1"/>
    <property type="molecule type" value="mRNA"/>
</dbReference>
<dbReference type="Pfam" id="PF13848">
    <property type="entry name" value="Thioredoxin_6"/>
    <property type="match status" value="1"/>
</dbReference>
<dbReference type="InterPro" id="IPR013766">
    <property type="entry name" value="Thioredoxin_domain"/>
</dbReference>
<feature type="signal peptide" evidence="1">
    <location>
        <begin position="1"/>
        <end position="23"/>
    </location>
</feature>
<evidence type="ECO:0000313" key="3">
    <source>
        <dbReference type="EMBL" id="LAB67606.1"/>
    </source>
</evidence>
<dbReference type="AlphaFoldDB" id="A0A2P2I138"/>
<organism evidence="3">
    <name type="scientific">Hirondellea gigas</name>
    <dbReference type="NCBI Taxonomy" id="1518452"/>
    <lineage>
        <taxon>Eukaryota</taxon>
        <taxon>Metazoa</taxon>
        <taxon>Ecdysozoa</taxon>
        <taxon>Arthropoda</taxon>
        <taxon>Crustacea</taxon>
        <taxon>Multicrustacea</taxon>
        <taxon>Malacostraca</taxon>
        <taxon>Eumalacostraca</taxon>
        <taxon>Peracarida</taxon>
        <taxon>Amphipoda</taxon>
        <taxon>Amphilochidea</taxon>
        <taxon>Lysianassida</taxon>
        <taxon>Lysianassidira</taxon>
        <taxon>Lysianassoidea</taxon>
        <taxon>Lysianassidae</taxon>
        <taxon>Hirondellea</taxon>
    </lineage>
</organism>
<protein>
    <submittedName>
        <fullName evidence="3">Endoplasmic reticulum resident protein 44-like</fullName>
    </submittedName>
</protein>
<feature type="chain" id="PRO_5015139764" evidence="1">
    <location>
        <begin position="24"/>
        <end position="412"/>
    </location>
</feature>
<sequence>MISTRWQIIFCGILALILPRIEGNAISLDSSNFNDTISKNQVVLLNFYADWCRFSQMLSPIWDELATIVSKKFPEPGKAIIAKVDCEQQQEIASRYHITKYPTLKLLCNGQLVKKEYRGPRTAESMATFVEEQLKDPIVKIESLDDIKKAKEENKRTIFGYFDASGHSAQYQNLQKISQALKDDCKFVVGIGDIVKQLRPPGSAVVTFSGSASDEDDTFLGDLNTYAELLVWATDRCIPLVREITFGNAEELTEEGLPFLILFHDPVDDDSPKQYRAVIERELVDHKTKVNFLIADGIQFAHPLHHLGKSRSDLPLIAIDSFRHMYLFKDYNRINDAGVLRAFLDDLYSGKLHKEFHYGPTDEEQLSATIQQIAGERAGGEAVRRVTTPPESTFKKLGPSPNRYTLLQKEEL</sequence>
<dbReference type="PANTHER" id="PTHR46295">
    <property type="entry name" value="ENDOPLASMIC RETICULUM RESIDENT PROTEIN 44"/>
    <property type="match status" value="1"/>
</dbReference>
<dbReference type="Pfam" id="PF00085">
    <property type="entry name" value="Thioredoxin"/>
    <property type="match status" value="1"/>
</dbReference>
<keyword evidence="1" id="KW-0732">Signal</keyword>
<feature type="domain" description="Thioredoxin" evidence="2">
    <location>
        <begin position="7"/>
        <end position="135"/>
    </location>
</feature>
<dbReference type="InterPro" id="IPR052643">
    <property type="entry name" value="ERP44"/>
</dbReference>
<dbReference type="GO" id="GO:0005789">
    <property type="term" value="C:endoplasmic reticulum membrane"/>
    <property type="evidence" value="ECO:0007669"/>
    <property type="project" value="TreeGrafter"/>
</dbReference>
<dbReference type="PROSITE" id="PS51352">
    <property type="entry name" value="THIOREDOXIN_2"/>
    <property type="match status" value="1"/>
</dbReference>
<evidence type="ECO:0000256" key="1">
    <source>
        <dbReference type="SAM" id="SignalP"/>
    </source>
</evidence>
<dbReference type="SUPFAM" id="SSF52833">
    <property type="entry name" value="Thioredoxin-like"/>
    <property type="match status" value="3"/>
</dbReference>
<dbReference type="PANTHER" id="PTHR46295:SF1">
    <property type="entry name" value="ENDOPLASMIC RETICULUM RESIDENT PROTEIN 44"/>
    <property type="match status" value="1"/>
</dbReference>
<dbReference type="GO" id="GO:0006457">
    <property type="term" value="P:protein folding"/>
    <property type="evidence" value="ECO:0007669"/>
    <property type="project" value="TreeGrafter"/>
</dbReference>
<dbReference type="GO" id="GO:0003756">
    <property type="term" value="F:protein disulfide isomerase activity"/>
    <property type="evidence" value="ECO:0007669"/>
    <property type="project" value="TreeGrafter"/>
</dbReference>